<feature type="domain" description="UspA" evidence="3">
    <location>
        <begin position="128"/>
        <end position="276"/>
    </location>
</feature>
<proteinExistence type="inferred from homology"/>
<evidence type="ECO:0000256" key="1">
    <source>
        <dbReference type="ARBA" id="ARBA00008791"/>
    </source>
</evidence>
<organism evidence="4 5">
    <name type="scientific">Paracoccus siganidrum</name>
    <dbReference type="NCBI Taxonomy" id="1276757"/>
    <lineage>
        <taxon>Bacteria</taxon>
        <taxon>Pseudomonadati</taxon>
        <taxon>Pseudomonadota</taxon>
        <taxon>Alphaproteobacteria</taxon>
        <taxon>Rhodobacterales</taxon>
        <taxon>Paracoccaceae</taxon>
        <taxon>Paracoccus</taxon>
    </lineage>
</organism>
<dbReference type="InterPro" id="IPR014729">
    <property type="entry name" value="Rossmann-like_a/b/a_fold"/>
</dbReference>
<dbReference type="Proteomes" id="UP000283587">
    <property type="component" value="Unassembled WGS sequence"/>
</dbReference>
<reference evidence="5" key="1">
    <citation type="submission" date="2018-09" db="EMBL/GenBank/DDBJ databases">
        <title>Paracoccus onubensis nov. sp. a moderate halophilic bacterium isolated from Gruta de las Maravillas (Aracena, Spain).</title>
        <authorList>
            <person name="Jurado V."/>
            <person name="Gutierrez-Patricio S."/>
            <person name="Gonzalez-Pimentel J.L."/>
            <person name="Miller A.Z."/>
            <person name="Laiz L."/>
            <person name="Saiz-Jimenez C."/>
        </authorList>
    </citation>
    <scope>NUCLEOTIDE SEQUENCE [LARGE SCALE GENOMIC DNA]</scope>
    <source>
        <strain evidence="5">DSM 26381</strain>
    </source>
</reference>
<evidence type="ECO:0000256" key="2">
    <source>
        <dbReference type="SAM" id="MobiDB-lite"/>
    </source>
</evidence>
<gene>
    <name evidence="4" type="ORF">D3P05_09205</name>
</gene>
<evidence type="ECO:0000313" key="4">
    <source>
        <dbReference type="EMBL" id="RJL16568.1"/>
    </source>
</evidence>
<accession>A0A419A7C0</accession>
<keyword evidence="5" id="KW-1185">Reference proteome</keyword>
<dbReference type="Pfam" id="PF00582">
    <property type="entry name" value="Usp"/>
    <property type="match status" value="1"/>
</dbReference>
<dbReference type="PANTHER" id="PTHR46268">
    <property type="entry name" value="STRESS RESPONSE PROTEIN NHAX"/>
    <property type="match status" value="1"/>
</dbReference>
<dbReference type="PANTHER" id="PTHR46268:SF15">
    <property type="entry name" value="UNIVERSAL STRESS PROTEIN HP_0031"/>
    <property type="match status" value="1"/>
</dbReference>
<comment type="similarity">
    <text evidence="1">Belongs to the universal stress protein A family.</text>
</comment>
<dbReference type="InterPro" id="IPR006015">
    <property type="entry name" value="Universal_stress_UspA"/>
</dbReference>
<dbReference type="PRINTS" id="PR01438">
    <property type="entry name" value="UNVRSLSTRESS"/>
</dbReference>
<dbReference type="SUPFAM" id="SSF52402">
    <property type="entry name" value="Adenine nucleotide alpha hydrolases-like"/>
    <property type="match status" value="1"/>
</dbReference>
<dbReference type="CDD" id="cd00293">
    <property type="entry name" value="USP-like"/>
    <property type="match status" value="1"/>
</dbReference>
<evidence type="ECO:0000259" key="3">
    <source>
        <dbReference type="Pfam" id="PF00582"/>
    </source>
</evidence>
<dbReference type="InterPro" id="IPR006016">
    <property type="entry name" value="UspA"/>
</dbReference>
<name>A0A419A7C0_9RHOB</name>
<dbReference type="EMBL" id="QZEW01000032">
    <property type="protein sequence ID" value="RJL16568.1"/>
    <property type="molecule type" value="Genomic_DNA"/>
</dbReference>
<dbReference type="Gene3D" id="3.40.50.620">
    <property type="entry name" value="HUPs"/>
    <property type="match status" value="1"/>
</dbReference>
<comment type="caution">
    <text evidence="4">The sequence shown here is derived from an EMBL/GenBank/DDBJ whole genome shotgun (WGS) entry which is preliminary data.</text>
</comment>
<feature type="region of interest" description="Disordered" evidence="2">
    <location>
        <begin position="81"/>
        <end position="107"/>
    </location>
</feature>
<dbReference type="OrthoDB" id="5564966at2"/>
<protein>
    <submittedName>
        <fullName evidence="4">Universal stress protein</fullName>
    </submittedName>
</protein>
<sequence length="276" mass="29926">MARAIRRRAGPGAGRNLASPWLERKNIEVSGSWRAVTYRYDAPRRQASAEWPPGTNRDPPAGNCQHQAQALRGRARIHADGRRSGACRGVAGNRSPAGETSGRAAFRQPKQWVTRQIRDRINAGGHVMFKHILTATDGSELSQRGVEMATRLAMAFGAKLTIVAASELRMGVVAAEGYIQPDDFTRMRDVSLKQEREHLAEAGALARRIGLPEALLRTVQCDETDPADAIVHKAASLGCDLIVMSSRGRRGLTKLVLGSQTAEVLAGTQVPVLVVR</sequence>
<dbReference type="AlphaFoldDB" id="A0A419A7C0"/>
<evidence type="ECO:0000313" key="5">
    <source>
        <dbReference type="Proteomes" id="UP000283587"/>
    </source>
</evidence>